<accession>A0A101I0F1</accession>
<keyword evidence="2" id="KW-0732">Signal</keyword>
<evidence type="ECO:0000256" key="1">
    <source>
        <dbReference type="SAM" id="Phobius"/>
    </source>
</evidence>
<keyword evidence="1" id="KW-0812">Transmembrane</keyword>
<reference evidence="4" key="1">
    <citation type="journal article" date="2015" name="MBio">
        <title>Genome-Resolved Metagenomic Analysis Reveals Roles for Candidate Phyla and Other Microbial Community Members in Biogeochemical Transformations in Oil Reservoirs.</title>
        <authorList>
            <person name="Hu P."/>
            <person name="Tom L."/>
            <person name="Singh A."/>
            <person name="Thomas B.C."/>
            <person name="Baker B.J."/>
            <person name="Piceno Y.M."/>
            <person name="Andersen G.L."/>
            <person name="Banfield J.F."/>
        </authorList>
    </citation>
    <scope>NUCLEOTIDE SEQUENCE [LARGE SCALE GENOMIC DNA]</scope>
</reference>
<evidence type="ECO:0000313" key="3">
    <source>
        <dbReference type="EMBL" id="KUK86333.1"/>
    </source>
</evidence>
<sequence length="152" mass="16693">MKKISVLLLLFIFISNIFLYAQDTQETQEKKILTYEEGLQDGKTAASTENSFLWSLIGCGATCFFSGLGCLGSTLLGYLIEPKSPYVSYDKGQDYVRGFQNGYSSEVKKKRATSAFVGGCISTVAQTLIYGTLYVIYGAALITFLSSLFSMQ</sequence>
<dbReference type="EMBL" id="LGGX01000022">
    <property type="protein sequence ID" value="KUK86333.1"/>
    <property type="molecule type" value="Genomic_DNA"/>
</dbReference>
<feature type="transmembrane region" description="Helical" evidence="1">
    <location>
        <begin position="128"/>
        <end position="149"/>
    </location>
</feature>
<dbReference type="AlphaFoldDB" id="A0A101I0F1"/>
<dbReference type="Proteomes" id="UP000053467">
    <property type="component" value="Unassembled WGS sequence"/>
</dbReference>
<protein>
    <submittedName>
        <fullName evidence="3">Uncharacterized protein</fullName>
    </submittedName>
</protein>
<proteinExistence type="predicted"/>
<keyword evidence="1" id="KW-1133">Transmembrane helix</keyword>
<feature type="transmembrane region" description="Helical" evidence="1">
    <location>
        <begin position="52"/>
        <end position="80"/>
    </location>
</feature>
<feature type="chain" id="PRO_5007097073" evidence="2">
    <location>
        <begin position="22"/>
        <end position="152"/>
    </location>
</feature>
<keyword evidence="1" id="KW-0472">Membrane</keyword>
<evidence type="ECO:0000313" key="4">
    <source>
        <dbReference type="Proteomes" id="UP000053467"/>
    </source>
</evidence>
<organism evidence="3 4">
    <name type="scientific">candidate division TA06 bacterium 34_109</name>
    <dbReference type="NCBI Taxonomy" id="1635277"/>
    <lineage>
        <taxon>Bacteria</taxon>
        <taxon>Bacteria division TA06</taxon>
    </lineage>
</organism>
<name>A0A101I0F1_UNCT6</name>
<feature type="signal peptide" evidence="2">
    <location>
        <begin position="1"/>
        <end position="21"/>
    </location>
</feature>
<evidence type="ECO:0000256" key="2">
    <source>
        <dbReference type="SAM" id="SignalP"/>
    </source>
</evidence>
<comment type="caution">
    <text evidence="3">The sequence shown here is derived from an EMBL/GenBank/DDBJ whole genome shotgun (WGS) entry which is preliminary data.</text>
</comment>
<gene>
    <name evidence="3" type="ORF">XE03_1588</name>
</gene>